<protein>
    <submittedName>
        <fullName evidence="2">Uu.00g092360.m01.CDS01</fullName>
    </submittedName>
</protein>
<accession>A0AAI8VPG0</accession>
<organism evidence="2 3">
    <name type="scientific">Anthostomella pinea</name>
    <dbReference type="NCBI Taxonomy" id="933095"/>
    <lineage>
        <taxon>Eukaryota</taxon>
        <taxon>Fungi</taxon>
        <taxon>Dikarya</taxon>
        <taxon>Ascomycota</taxon>
        <taxon>Pezizomycotina</taxon>
        <taxon>Sordariomycetes</taxon>
        <taxon>Xylariomycetidae</taxon>
        <taxon>Xylariales</taxon>
        <taxon>Xylariaceae</taxon>
        <taxon>Anthostomella</taxon>
    </lineage>
</organism>
<evidence type="ECO:0000313" key="2">
    <source>
        <dbReference type="EMBL" id="CAJ2508050.1"/>
    </source>
</evidence>
<feature type="chain" id="PRO_5042518940" evidence="1">
    <location>
        <begin position="22"/>
        <end position="159"/>
    </location>
</feature>
<comment type="caution">
    <text evidence="2">The sequence shown here is derived from an EMBL/GenBank/DDBJ whole genome shotgun (WGS) entry which is preliminary data.</text>
</comment>
<keyword evidence="3" id="KW-1185">Reference proteome</keyword>
<feature type="signal peptide" evidence="1">
    <location>
        <begin position="1"/>
        <end position="21"/>
    </location>
</feature>
<dbReference type="AlphaFoldDB" id="A0AAI8VPG0"/>
<name>A0AAI8VPG0_9PEZI</name>
<reference evidence="2" key="1">
    <citation type="submission" date="2023-10" db="EMBL/GenBank/DDBJ databases">
        <authorList>
            <person name="Hackl T."/>
        </authorList>
    </citation>
    <scope>NUCLEOTIDE SEQUENCE</scope>
</reference>
<dbReference type="EMBL" id="CAUWAG010000010">
    <property type="protein sequence ID" value="CAJ2508050.1"/>
    <property type="molecule type" value="Genomic_DNA"/>
</dbReference>
<evidence type="ECO:0000256" key="1">
    <source>
        <dbReference type="SAM" id="SignalP"/>
    </source>
</evidence>
<sequence length="159" mass="17208">MKFTTILTTVAYASVPGLVLSVAFSSVEQQADQLELVHDAGATLCTRDIEKRDVFTCFGSITASVSDCEAAIADIQNGPETFALYSDVCLNWREGTCAVRFCAVPYVQRPVNRTSEWVASFLTSPLLNCVRAGQAGIMADHPNVNSNAGTYRLHIEQAV</sequence>
<keyword evidence="1" id="KW-0732">Signal</keyword>
<proteinExistence type="predicted"/>
<evidence type="ECO:0000313" key="3">
    <source>
        <dbReference type="Proteomes" id="UP001295740"/>
    </source>
</evidence>
<dbReference type="Proteomes" id="UP001295740">
    <property type="component" value="Unassembled WGS sequence"/>
</dbReference>
<gene>
    <name evidence="2" type="ORF">KHLLAP_LOCUS8518</name>
</gene>